<name>A0ABY2D0Q0_GULMO</name>
<evidence type="ECO:0000313" key="1">
    <source>
        <dbReference type="EMBL" id="TCW31315.1"/>
    </source>
</evidence>
<sequence>MKRLVLGVAVTALLGFLLLQYLRPGFVVSFADLITQCF</sequence>
<gene>
    <name evidence="1" type="ORF">EV669_10515</name>
</gene>
<reference evidence="1 2" key="1">
    <citation type="submission" date="2019-03" db="EMBL/GenBank/DDBJ databases">
        <title>Genomic Encyclopedia of Type Strains, Phase IV (KMG-IV): sequencing the most valuable type-strain genomes for metagenomic binning, comparative biology and taxonomic classification.</title>
        <authorList>
            <person name="Goeker M."/>
        </authorList>
    </citation>
    <scope>NUCLEOTIDE SEQUENCE [LARGE SCALE GENOMIC DNA]</scope>
    <source>
        <strain evidence="1 2">DSM 18507</strain>
    </source>
</reference>
<keyword evidence="2" id="KW-1185">Reference proteome</keyword>
<dbReference type="EMBL" id="SMDA01000005">
    <property type="protein sequence ID" value="TCW31315.1"/>
    <property type="molecule type" value="Genomic_DNA"/>
</dbReference>
<evidence type="ECO:0000313" key="2">
    <source>
        <dbReference type="Proteomes" id="UP000294801"/>
    </source>
</evidence>
<comment type="caution">
    <text evidence="1">The sequence shown here is derived from an EMBL/GenBank/DDBJ whole genome shotgun (WGS) entry which is preliminary data.</text>
</comment>
<proteinExistence type="predicted"/>
<dbReference type="Proteomes" id="UP000294801">
    <property type="component" value="Unassembled WGS sequence"/>
</dbReference>
<accession>A0ABY2D0Q0</accession>
<organism evidence="1 2">
    <name type="scientific">Gulbenkiania mobilis</name>
    <dbReference type="NCBI Taxonomy" id="397457"/>
    <lineage>
        <taxon>Bacteria</taxon>
        <taxon>Pseudomonadati</taxon>
        <taxon>Pseudomonadota</taxon>
        <taxon>Betaproteobacteria</taxon>
        <taxon>Neisseriales</taxon>
        <taxon>Chromobacteriaceae</taxon>
        <taxon>Gulbenkiania</taxon>
    </lineage>
</organism>
<protein>
    <submittedName>
        <fullName evidence="1">Uncharacterized protein</fullName>
    </submittedName>
</protein>